<organism evidence="6 7">
    <name type="scientific">Petromyzon marinus</name>
    <name type="common">Sea lamprey</name>
    <dbReference type="NCBI Taxonomy" id="7757"/>
    <lineage>
        <taxon>Eukaryota</taxon>
        <taxon>Metazoa</taxon>
        <taxon>Chordata</taxon>
        <taxon>Craniata</taxon>
        <taxon>Vertebrata</taxon>
        <taxon>Cyclostomata</taxon>
        <taxon>Hyperoartia</taxon>
        <taxon>Petromyzontiformes</taxon>
        <taxon>Petromyzontidae</taxon>
        <taxon>Petromyzon</taxon>
    </lineage>
</organism>
<dbReference type="RefSeq" id="XP_032833306.1">
    <property type="nucleotide sequence ID" value="XM_032977415.1"/>
</dbReference>
<feature type="domain" description="G-patch" evidence="3">
    <location>
        <begin position="1063"/>
        <end position="1109"/>
    </location>
</feature>
<dbReference type="RefSeq" id="XP_032833305.1">
    <property type="nucleotide sequence ID" value="XM_032977414.1"/>
</dbReference>
<evidence type="ECO:0000256" key="1">
    <source>
        <dbReference type="ARBA" id="ARBA00010053"/>
    </source>
</evidence>
<proteinExistence type="inferred from homology"/>
<dbReference type="AlphaFoldDB" id="A0AAJ7UBH7"/>
<dbReference type="PROSITE" id="PS51061">
    <property type="entry name" value="R3H"/>
    <property type="match status" value="1"/>
</dbReference>
<feature type="compositionally biased region" description="Polar residues" evidence="2">
    <location>
        <begin position="258"/>
        <end position="270"/>
    </location>
</feature>
<evidence type="ECO:0000313" key="6">
    <source>
        <dbReference type="Proteomes" id="UP001318040"/>
    </source>
</evidence>
<evidence type="ECO:0000256" key="2">
    <source>
        <dbReference type="SAM" id="MobiDB-lite"/>
    </source>
</evidence>
<dbReference type="KEGG" id="pmrn:116956019"/>
<dbReference type="InterPro" id="IPR000467">
    <property type="entry name" value="G_patch_dom"/>
</dbReference>
<dbReference type="PANTHER" id="PTHR24330">
    <property type="entry name" value="HOMEOBOX PROTEIN BARH-LIKE"/>
    <property type="match status" value="1"/>
</dbReference>
<name>A0AAJ7UBH7_PETMA</name>
<sequence length="1205" mass="131438">MAGERDDKQDLQRVGERDGEREDGEEDGALLDSLKLPQESGKEWQARRRFLSQNLERFRGDDLDRLVSLSMVWANHIFLGCRYNSELMKKVTEMAKGIEVDQGPRFNVLGQPISALKRPAEEPASGGGCGNSEPSDSVTSEKKARLASVESPTGAGTDGEKATAAPQATYRPRFEPIQFVRSQKPAGAGPSNNAGDDGGCKPGVGNVGGGFGGNSGGAGGGGGGSVGDVGAQQSSVNSTSDLRSQLESQLQEHLQAMVQAQLQVHQSGTGNKAAAENQAQAEERLRAQFEKMVEAQLRTDPSGVGVLVSILQGAVTQGQTQPQQQPQLQQQKQHGTPSAASPPKALAAAAAAGSEREAVQKSALSDYAAQLQADYRQRFKPAGTTGATPRMQQPRPGGSRGPTLPLSLSLLQKQQQQALKQQQQQQALKQQQQALKQQQQLQQQALKQQQQLQQAVKQEPQQQPQEQQQQQGVNQEHQQQSQNQEQPRQQGVNQEPQQQGVNLRQSPFSSSVIAGKQAIFTRLHKVVTLMLKKEGGFRNDLNFSKLLTAATQASRCNPEYTYVEMSRLAPSDLPAGQHLSTQGYACEVRCSHVYLATGFWVGKNGARDRATQRALSLFLQDSVHVQQFVRRRSSILLRRSRNGANPGLGSAEDDSTMHDLVLNDRAESPRTDVLPALTDSLGDPTQDSWIAAAVAPAPVRAAPVVKQPLLSQSPKQQQAQSPFDKIKIQPRQIIFTRLHKVVKRMLQEEGGFRSELNFSKLFTAAAQESGCNPEYTYVELSRLAPADLPKDRQLPTQGYACELRCRLIYLATGYSGSKNGARDRATQRALSLFLRDSVHVQEVTRHRSSILLRRGDNGAAPSANPGFGSLERGSAMHDLVLNDRLEPARPDLPPTLSDPFCDPAPKTRNVPGAGAAAAAAAAAPAKQLTMHQQRCGGQWHGRGSTLREFVVLDNADNPVCVLNNSAQFNRTEVEFRFEPLQMDASGVFHWCCSLYIGGDFVTSAVGPKKAVKQTVAEQGLAFLRQTRPTITPTANGNVGNVAQGPTVSRRDILRRGGGERLSEDNVGSQLMRKMGWTGGGIGAAGREGIAEPITVHQRMAREGLGTNQGSAVTARSVEEVIREYAMSSRQDELTFSSELTLDERKCVHLVAARYNLRSKSYWRDGRRHLVLRRRMHRDDIMRELERDGQVGRYILHKPGPTMKHS</sequence>
<feature type="compositionally biased region" description="Basic and acidic residues" evidence="2">
    <location>
        <begin position="1"/>
        <end position="20"/>
    </location>
</feature>
<dbReference type="Gene3D" id="3.30.1370.50">
    <property type="entry name" value="R3H-like domain"/>
    <property type="match status" value="1"/>
</dbReference>
<dbReference type="SUPFAM" id="SSF54768">
    <property type="entry name" value="dsRNA-binding domain-like"/>
    <property type="match status" value="1"/>
</dbReference>
<evidence type="ECO:0000259" key="3">
    <source>
        <dbReference type="PROSITE" id="PS50174"/>
    </source>
</evidence>
<dbReference type="InterPro" id="IPR021859">
    <property type="entry name" value="XTBD"/>
</dbReference>
<reference evidence="7 8" key="1">
    <citation type="submission" date="2025-04" db="UniProtKB">
        <authorList>
            <consortium name="RefSeq"/>
        </authorList>
    </citation>
    <scope>IDENTIFICATION</scope>
    <source>
        <tissue evidence="7 8">Sperm</tissue>
    </source>
</reference>
<feature type="compositionally biased region" description="Low complexity" evidence="2">
    <location>
        <begin position="242"/>
        <end position="255"/>
    </location>
</feature>
<dbReference type="Pfam" id="PF26535">
    <property type="entry name" value="DSRM_CARF"/>
    <property type="match status" value="2"/>
</dbReference>
<dbReference type="InterPro" id="IPR058828">
    <property type="entry name" value="DSRM_CARF/NKRF"/>
</dbReference>
<accession>A0AAJ7UBH7</accession>
<keyword evidence="6" id="KW-1185">Reference proteome</keyword>
<protein>
    <submittedName>
        <fullName evidence="7 8">Uncharacterized protein LOC116956019 isoform X1</fullName>
    </submittedName>
</protein>
<dbReference type="GO" id="GO:0003676">
    <property type="term" value="F:nucleic acid binding"/>
    <property type="evidence" value="ECO:0007669"/>
    <property type="project" value="UniProtKB-UniRule"/>
</dbReference>
<feature type="region of interest" description="Disordered" evidence="2">
    <location>
        <begin position="211"/>
        <end position="281"/>
    </location>
</feature>
<feature type="region of interest" description="Disordered" evidence="2">
    <location>
        <begin position="1"/>
        <end position="40"/>
    </location>
</feature>
<feature type="region of interest" description="Disordered" evidence="2">
    <location>
        <begin position="457"/>
        <end position="504"/>
    </location>
</feature>
<feature type="compositionally biased region" description="Low complexity" evidence="2">
    <location>
        <begin position="315"/>
        <end position="353"/>
    </location>
</feature>
<dbReference type="SMART" id="SM00393">
    <property type="entry name" value="R3H"/>
    <property type="match status" value="1"/>
</dbReference>
<dbReference type="InterPro" id="IPR036867">
    <property type="entry name" value="R3H_dom_sf"/>
</dbReference>
<dbReference type="PANTHER" id="PTHR24330:SF19">
    <property type="entry name" value="MEDIATOR OF RNA POLYMERASE II TRANSCRIPTION SUBUNIT 29"/>
    <property type="match status" value="1"/>
</dbReference>
<evidence type="ECO:0000259" key="4">
    <source>
        <dbReference type="PROSITE" id="PS51061"/>
    </source>
</evidence>
<evidence type="ECO:0000313" key="8">
    <source>
        <dbReference type="RefSeq" id="XP_032833306.1"/>
    </source>
</evidence>
<dbReference type="InterPro" id="IPR001374">
    <property type="entry name" value="R3H_dom"/>
</dbReference>
<evidence type="ECO:0000259" key="5">
    <source>
        <dbReference type="PROSITE" id="PS51827"/>
    </source>
</evidence>
<feature type="region of interest" description="Disordered" evidence="2">
    <location>
        <begin position="375"/>
        <end position="405"/>
    </location>
</feature>
<comment type="similarity">
    <text evidence="1">Belongs to the CARF family.</text>
</comment>
<feature type="compositionally biased region" description="Polar residues" evidence="2">
    <location>
        <begin position="231"/>
        <end position="241"/>
    </location>
</feature>
<dbReference type="CTD" id="55922"/>
<dbReference type="PROSITE" id="PS51827">
    <property type="entry name" value="XTBD"/>
    <property type="match status" value="1"/>
</dbReference>
<feature type="compositionally biased region" description="Low complexity" evidence="2">
    <location>
        <begin position="457"/>
        <end position="502"/>
    </location>
</feature>
<feature type="region of interest" description="Disordered" evidence="2">
    <location>
        <begin position="315"/>
        <end position="363"/>
    </location>
</feature>
<dbReference type="PROSITE" id="PS50174">
    <property type="entry name" value="G_PATCH"/>
    <property type="match status" value="1"/>
</dbReference>
<dbReference type="Pfam" id="PF11952">
    <property type="entry name" value="XTBD"/>
    <property type="match status" value="1"/>
</dbReference>
<dbReference type="Pfam" id="PF01585">
    <property type="entry name" value="G-patch"/>
    <property type="match status" value="1"/>
</dbReference>
<evidence type="ECO:0000313" key="7">
    <source>
        <dbReference type="RefSeq" id="XP_032833305.1"/>
    </source>
</evidence>
<gene>
    <name evidence="7 8" type="primary">LOC116956019</name>
</gene>
<dbReference type="SMART" id="SM00443">
    <property type="entry name" value="G_patch"/>
    <property type="match status" value="1"/>
</dbReference>
<feature type="region of interest" description="Disordered" evidence="2">
    <location>
        <begin position="118"/>
        <end position="171"/>
    </location>
</feature>
<dbReference type="Pfam" id="PF01424">
    <property type="entry name" value="R3H"/>
    <property type="match status" value="1"/>
</dbReference>
<feature type="compositionally biased region" description="Gly residues" evidence="2">
    <location>
        <begin position="211"/>
        <end position="227"/>
    </location>
</feature>
<dbReference type="SUPFAM" id="SSF82708">
    <property type="entry name" value="R3H domain"/>
    <property type="match status" value="1"/>
</dbReference>
<dbReference type="Proteomes" id="UP001318040">
    <property type="component" value="Chromosome 63"/>
</dbReference>
<feature type="domain" description="R3H" evidence="4">
    <location>
        <begin position="1111"/>
        <end position="1175"/>
    </location>
</feature>
<feature type="domain" description="XRN2-binding (XTBD)" evidence="5">
    <location>
        <begin position="31"/>
        <end position="124"/>
    </location>
</feature>
<dbReference type="InterPro" id="IPR052145">
    <property type="entry name" value="Mediator/Homeobox_domain"/>
</dbReference>